<accession>A0AAD5LRH0</accession>
<dbReference type="AlphaFoldDB" id="A0AAD5LRH0"/>
<feature type="domain" description="Ion transport" evidence="14">
    <location>
        <begin position="260"/>
        <end position="493"/>
    </location>
</feature>
<evidence type="ECO:0000313" key="16">
    <source>
        <dbReference type="Proteomes" id="UP001209570"/>
    </source>
</evidence>
<keyword evidence="11" id="KW-0407">Ion channel</keyword>
<dbReference type="EMBL" id="JAKCXM010000001">
    <property type="protein sequence ID" value="KAJ0410309.1"/>
    <property type="molecule type" value="Genomic_DNA"/>
</dbReference>
<evidence type="ECO:0000256" key="11">
    <source>
        <dbReference type="ARBA" id="ARBA00023303"/>
    </source>
</evidence>
<keyword evidence="4 13" id="KW-0812">Transmembrane</keyword>
<sequence length="780" mass="88026">MQWDIQDHRTVFFEPNECVVPMHKKITEHLTHRNDKFFMQRRRTISVAVSISVSISLAIPVAVSIPVSISIAIAVSIPIAVPISVSIALSIAVPVAITIPIPITISVSVPFPLSIAVAVALPLPVAVVAVAVMAVSVSLPLSVPLSFSLPLARTAAASHRRGGDGAPSHAIGRDFFWWRASEQEETWRHLAGMADRNERTQLLPDRLTWVASELPQRRRRSSDEDDGFSVRARTIRRDIWTILRYRASIPHRTSLQRASYAFEVGVLVLILLNVLLAMRQSAIISAQESYVNSDWYDSFLYLSTLAFSAEYLLRLWSCVEDERFCTPVWGRLKWMCRPMSVIDLVVLIPFYLEIVLQHEVQPASRGVLTLRGLRLLRIMSFLRLERSYNAMKRLKSIFARKYEELWVVSYLTAVIVLTASTTIFFLENPSQPEVFSSIGVCAWWAIETITSLGYGDIVPVTSGGRLFSSILAIWGIVLFTIPGAVLSSGFVEVMLEKQEQDKKTFQQELTRSLSREITGMHGMKYQLLSLQDMLRSPAVASYTRNFEGEREKLQDILEIALCYGIHCLSRNFQLKGITVDELRSVTTTWDEIEFYTSLLGKRFIDIAWATYSARSTVHLDASELDERMRRLDQRKVPSSFPSIEFPVCSFVEFLHANDPIREELYDFSGWLGDFGPAHTKTVRPTWEVDAASSDGEPAGDDLQAAEEGARRKPAFEWKLDILKPRENDGELRQAPHRNGTRSVDAASQLDSEADDSDIWSNISRSDASDPVFRWLQSVQR</sequence>
<evidence type="ECO:0000256" key="3">
    <source>
        <dbReference type="ARBA" id="ARBA00022538"/>
    </source>
</evidence>
<evidence type="ECO:0000256" key="1">
    <source>
        <dbReference type="ARBA" id="ARBA00004141"/>
    </source>
</evidence>
<dbReference type="PRINTS" id="PR00169">
    <property type="entry name" value="KCHANNEL"/>
</dbReference>
<feature type="transmembrane region" description="Helical" evidence="13">
    <location>
        <begin position="69"/>
        <end position="92"/>
    </location>
</feature>
<reference evidence="15" key="1">
    <citation type="submission" date="2021-12" db="EMBL/GenBank/DDBJ databases">
        <title>Prjna785345.</title>
        <authorList>
            <person name="Rujirawat T."/>
            <person name="Krajaejun T."/>
        </authorList>
    </citation>
    <scope>NUCLEOTIDE SEQUENCE</scope>
    <source>
        <strain evidence="15">Pi057C3</strain>
    </source>
</reference>
<feature type="transmembrane region" description="Helical" evidence="13">
    <location>
        <begin position="260"/>
        <end position="278"/>
    </location>
</feature>
<evidence type="ECO:0000256" key="7">
    <source>
        <dbReference type="ARBA" id="ARBA00022958"/>
    </source>
</evidence>
<evidence type="ECO:0000256" key="13">
    <source>
        <dbReference type="SAM" id="Phobius"/>
    </source>
</evidence>
<feature type="transmembrane region" description="Helical" evidence="13">
    <location>
        <begin position="471"/>
        <end position="495"/>
    </location>
</feature>
<keyword evidence="5" id="KW-0631">Potassium channel</keyword>
<dbReference type="PANTHER" id="PTHR11537:SF254">
    <property type="entry name" value="POTASSIUM VOLTAGE-GATED CHANNEL PROTEIN SHAB"/>
    <property type="match status" value="1"/>
</dbReference>
<evidence type="ECO:0000259" key="14">
    <source>
        <dbReference type="Pfam" id="PF00520"/>
    </source>
</evidence>
<comment type="caution">
    <text evidence="15">The sequence shown here is derived from an EMBL/GenBank/DDBJ whole genome shotgun (WGS) entry which is preliminary data.</text>
</comment>
<dbReference type="InterPro" id="IPR005821">
    <property type="entry name" value="Ion_trans_dom"/>
</dbReference>
<feature type="transmembrane region" description="Helical" evidence="13">
    <location>
        <begin position="405"/>
        <end position="426"/>
    </location>
</feature>
<feature type="region of interest" description="Disordered" evidence="12">
    <location>
        <begin position="726"/>
        <end position="764"/>
    </location>
</feature>
<evidence type="ECO:0000256" key="5">
    <source>
        <dbReference type="ARBA" id="ARBA00022826"/>
    </source>
</evidence>
<evidence type="ECO:0000256" key="12">
    <source>
        <dbReference type="SAM" id="MobiDB-lite"/>
    </source>
</evidence>
<dbReference type="Gene3D" id="1.20.120.350">
    <property type="entry name" value="Voltage-gated potassium channels. Chain C"/>
    <property type="match status" value="1"/>
</dbReference>
<dbReference type="InterPro" id="IPR027359">
    <property type="entry name" value="Volt_channel_dom_sf"/>
</dbReference>
<comment type="subcellular location">
    <subcellularLocation>
        <location evidence="1">Membrane</location>
        <topology evidence="1">Multi-pass membrane protein</topology>
    </subcellularLocation>
</comment>
<dbReference type="Gene3D" id="1.10.287.70">
    <property type="match status" value="1"/>
</dbReference>
<keyword evidence="16" id="KW-1185">Reference proteome</keyword>
<protein>
    <recommendedName>
        <fullName evidence="14">Ion transport domain-containing protein</fullName>
    </recommendedName>
</protein>
<dbReference type="Proteomes" id="UP001209570">
    <property type="component" value="Unassembled WGS sequence"/>
</dbReference>
<feature type="transmembrane region" description="Helical" evidence="13">
    <location>
        <begin position="45"/>
        <end position="63"/>
    </location>
</feature>
<dbReference type="GO" id="GO:0001508">
    <property type="term" value="P:action potential"/>
    <property type="evidence" value="ECO:0007669"/>
    <property type="project" value="TreeGrafter"/>
</dbReference>
<dbReference type="InterPro" id="IPR028325">
    <property type="entry name" value="VG_K_chnl"/>
</dbReference>
<keyword evidence="10 13" id="KW-0472">Membrane</keyword>
<gene>
    <name evidence="15" type="ORF">P43SY_002641</name>
</gene>
<evidence type="ECO:0000256" key="9">
    <source>
        <dbReference type="ARBA" id="ARBA00023065"/>
    </source>
</evidence>
<evidence type="ECO:0000313" key="15">
    <source>
        <dbReference type="EMBL" id="KAJ0410309.1"/>
    </source>
</evidence>
<feature type="region of interest" description="Disordered" evidence="12">
    <location>
        <begin position="690"/>
        <end position="709"/>
    </location>
</feature>
<proteinExistence type="predicted"/>
<evidence type="ECO:0000256" key="2">
    <source>
        <dbReference type="ARBA" id="ARBA00022448"/>
    </source>
</evidence>
<dbReference type="GO" id="GO:0005249">
    <property type="term" value="F:voltage-gated potassium channel activity"/>
    <property type="evidence" value="ECO:0007669"/>
    <property type="project" value="InterPro"/>
</dbReference>
<keyword evidence="6" id="KW-0851">Voltage-gated channel</keyword>
<evidence type="ECO:0000256" key="10">
    <source>
        <dbReference type="ARBA" id="ARBA00023136"/>
    </source>
</evidence>
<keyword evidence="9" id="KW-0406">Ion transport</keyword>
<organism evidence="15 16">
    <name type="scientific">Pythium insidiosum</name>
    <name type="common">Pythiosis disease agent</name>
    <dbReference type="NCBI Taxonomy" id="114742"/>
    <lineage>
        <taxon>Eukaryota</taxon>
        <taxon>Sar</taxon>
        <taxon>Stramenopiles</taxon>
        <taxon>Oomycota</taxon>
        <taxon>Peronosporomycetes</taxon>
        <taxon>Pythiales</taxon>
        <taxon>Pythiaceae</taxon>
        <taxon>Pythium</taxon>
    </lineage>
</organism>
<dbReference type="PANTHER" id="PTHR11537">
    <property type="entry name" value="VOLTAGE-GATED POTASSIUM CHANNEL"/>
    <property type="match status" value="1"/>
</dbReference>
<evidence type="ECO:0000256" key="6">
    <source>
        <dbReference type="ARBA" id="ARBA00022882"/>
    </source>
</evidence>
<keyword evidence="8 13" id="KW-1133">Transmembrane helix</keyword>
<keyword evidence="3" id="KW-0633">Potassium transport</keyword>
<evidence type="ECO:0000256" key="4">
    <source>
        <dbReference type="ARBA" id="ARBA00022692"/>
    </source>
</evidence>
<dbReference type="SUPFAM" id="SSF81324">
    <property type="entry name" value="Voltage-gated potassium channels"/>
    <property type="match status" value="1"/>
</dbReference>
<evidence type="ECO:0000256" key="8">
    <source>
        <dbReference type="ARBA" id="ARBA00022989"/>
    </source>
</evidence>
<keyword evidence="7" id="KW-0630">Potassium</keyword>
<name>A0AAD5LRH0_PYTIN</name>
<dbReference type="Pfam" id="PF00520">
    <property type="entry name" value="Ion_trans"/>
    <property type="match status" value="1"/>
</dbReference>
<dbReference type="GO" id="GO:0008076">
    <property type="term" value="C:voltage-gated potassium channel complex"/>
    <property type="evidence" value="ECO:0007669"/>
    <property type="project" value="InterPro"/>
</dbReference>
<keyword evidence="2" id="KW-0813">Transport</keyword>